<dbReference type="GeneID" id="103127739"/>
<evidence type="ECO:0000259" key="8">
    <source>
        <dbReference type="Pfam" id="PF08100"/>
    </source>
</evidence>
<dbReference type="InterPro" id="IPR036390">
    <property type="entry name" value="WH_DNA-bd_sf"/>
</dbReference>
<evidence type="ECO:0000256" key="5">
    <source>
        <dbReference type="ARBA" id="ARBA00022801"/>
    </source>
</evidence>
<dbReference type="Gene3D" id="3.40.50.150">
    <property type="entry name" value="Vaccinia Virus protein VP39"/>
    <property type="match status" value="1"/>
</dbReference>
<keyword evidence="4" id="KW-0949">S-adenosyl-L-methionine</keyword>
<dbReference type="NCBIfam" id="TIGR00172">
    <property type="entry name" value="maf"/>
    <property type="match status" value="1"/>
</dbReference>
<dbReference type="InterPro" id="IPR036388">
    <property type="entry name" value="WH-like_DNA-bd_sf"/>
</dbReference>
<evidence type="ECO:0000256" key="3">
    <source>
        <dbReference type="ARBA" id="ARBA00022679"/>
    </source>
</evidence>
<dbReference type="Pfam" id="PF02545">
    <property type="entry name" value="Maf"/>
    <property type="match status" value="1"/>
</dbReference>
<dbReference type="InterPro" id="IPR012967">
    <property type="entry name" value="COMT_dimerisation"/>
</dbReference>
<dbReference type="InterPro" id="IPR003697">
    <property type="entry name" value="Maf-like"/>
</dbReference>
<dbReference type="InterPro" id="IPR029063">
    <property type="entry name" value="SAM-dependent_MTases_sf"/>
</dbReference>
<keyword evidence="9" id="KW-1185">Reference proteome</keyword>
<dbReference type="SUPFAM" id="SSF52972">
    <property type="entry name" value="ITPase-like"/>
    <property type="match status" value="1"/>
</dbReference>
<dbReference type="PROSITE" id="PS51683">
    <property type="entry name" value="SAM_OMT_II"/>
    <property type="match status" value="1"/>
</dbReference>
<dbReference type="SUPFAM" id="SSF46785">
    <property type="entry name" value="Winged helix' DNA-binding domain"/>
    <property type="match status" value="1"/>
</dbReference>
<gene>
    <name evidence="10" type="primary">ASMTL</name>
</gene>
<dbReference type="InterPro" id="IPR029001">
    <property type="entry name" value="ITPase-like_fam"/>
</dbReference>
<dbReference type="InterPro" id="IPR001077">
    <property type="entry name" value="COMT_C"/>
</dbReference>
<keyword evidence="2" id="KW-0489">Methyltransferase</keyword>
<feature type="domain" description="O-methyltransferase C-terminal" evidence="7">
    <location>
        <begin position="405"/>
        <end position="588"/>
    </location>
</feature>
<feature type="compositionally biased region" description="Low complexity" evidence="6">
    <location>
        <begin position="239"/>
        <end position="256"/>
    </location>
</feature>
<evidence type="ECO:0000259" key="7">
    <source>
        <dbReference type="Pfam" id="PF00891"/>
    </source>
</evidence>
<feature type="region of interest" description="Disordered" evidence="6">
    <location>
        <begin position="221"/>
        <end position="273"/>
    </location>
</feature>
<evidence type="ECO:0000256" key="6">
    <source>
        <dbReference type="SAM" id="MobiDB-lite"/>
    </source>
</evidence>
<dbReference type="Gene3D" id="3.90.950.10">
    <property type="match status" value="1"/>
</dbReference>
<sequence length="611" mass="64642">MVLLPVLGKLQHKRVVLASASPRRREILSNAGLRFEVVPSRFRETLDKAAAPGPAGYAEDTARHKALEVARRLHQKDLRTPDIVIGADTIVAVGGLILEKPVDKQDAYRMLSRRPPSCRLSGKEHSVFTGVAVVFCSCQDGRLVTDVRTFHEETRVTFSELSEELLWEYIHSGEPMDKAGGYGIQALGGMLVESVRGDFLNVVGFPLNRFCKQLAWALPAGDGEPGGQRDAPHGGEPGGQSSSEPGGQHSGEPSGQRDAQHDGPPPPPDHLLQLLDGFKASKAVLTACRLGLFDLLSGGAAPLSATQVADSLVVSPEAAARLLDALAALGLLTRSDGGYSAREATGRHLASRGPGSLRGLALLLDGPAWDAFSRLEATLRGARPPLAPGIPSALALDPREQDLVTHTDPETRLRFLAAEHGRSWLTARRVAATFDLSRFSSACHLGGGTGVLARELARRHPGLRVTVLDLPGVVDRVPRFQPAGDPHPDPGVSFVAGDWLQASPRVDLQVLSWALPTLPPSPALGLLGRLRERCPPGGGLLLVETALDEDSWGSPGAVSSLLDQLVASGDPTRSPRDLKALLRAAGFEDVRLETTDGGLAVLLATGGTGGL</sequence>
<keyword evidence="5" id="KW-0378">Hydrolase</keyword>
<evidence type="ECO:0000313" key="10">
    <source>
        <dbReference type="RefSeq" id="XP_060039106.1"/>
    </source>
</evidence>
<dbReference type="InterPro" id="IPR016461">
    <property type="entry name" value="COMT-like"/>
</dbReference>
<dbReference type="Proteomes" id="UP001652624">
    <property type="component" value="Chromosome X"/>
</dbReference>
<evidence type="ECO:0000313" key="9">
    <source>
        <dbReference type="Proteomes" id="UP001652624"/>
    </source>
</evidence>
<reference evidence="10" key="1">
    <citation type="submission" date="2025-08" db="UniProtKB">
        <authorList>
            <consortium name="RefSeq"/>
        </authorList>
    </citation>
    <scope>IDENTIFICATION</scope>
</reference>
<dbReference type="PANTHER" id="PTHR43213">
    <property type="entry name" value="BIFUNCTIONAL DTTP/UTP PYROPHOSPHATASE/METHYLTRANSFERASE PROTEIN-RELATED"/>
    <property type="match status" value="1"/>
</dbReference>
<evidence type="ECO:0000256" key="1">
    <source>
        <dbReference type="ARBA" id="ARBA00001968"/>
    </source>
</evidence>
<dbReference type="CDD" id="cd00555">
    <property type="entry name" value="Maf"/>
    <property type="match status" value="1"/>
</dbReference>
<evidence type="ECO:0000256" key="4">
    <source>
        <dbReference type="ARBA" id="ARBA00022691"/>
    </source>
</evidence>
<feature type="domain" description="O-methyltransferase dimerisation" evidence="8">
    <location>
        <begin position="272"/>
        <end position="344"/>
    </location>
</feature>
<name>A0ABM3WRA7_ERIEU</name>
<evidence type="ECO:0000256" key="2">
    <source>
        <dbReference type="ARBA" id="ARBA00022603"/>
    </source>
</evidence>
<dbReference type="Gene3D" id="1.10.10.10">
    <property type="entry name" value="Winged helix-like DNA-binding domain superfamily/Winged helix DNA-binding domain"/>
    <property type="match status" value="1"/>
</dbReference>
<keyword evidence="3" id="KW-0808">Transferase</keyword>
<dbReference type="Pfam" id="PF00891">
    <property type="entry name" value="Methyltransf_2"/>
    <property type="match status" value="1"/>
</dbReference>
<dbReference type="RefSeq" id="XP_060039106.1">
    <property type="nucleotide sequence ID" value="XM_060183123.1"/>
</dbReference>
<dbReference type="PANTHER" id="PTHR43213:SF5">
    <property type="entry name" value="BIFUNCTIONAL DTTP_UTP PYROPHOSPHATASE_METHYLTRANSFERASE PROTEIN-RELATED"/>
    <property type="match status" value="1"/>
</dbReference>
<comment type="cofactor">
    <cofactor evidence="1">
        <name>a divalent metal cation</name>
        <dbReference type="ChEBI" id="CHEBI:60240"/>
    </cofactor>
</comment>
<accession>A0ABM3WRA7</accession>
<dbReference type="SUPFAM" id="SSF53335">
    <property type="entry name" value="S-adenosyl-L-methionine-dependent methyltransferases"/>
    <property type="match status" value="1"/>
</dbReference>
<protein>
    <submittedName>
        <fullName evidence="10">Probable bifunctional dTTP/UTP pyrophosphatase/methyltransferase protein isoform X1</fullName>
    </submittedName>
</protein>
<dbReference type="CDD" id="cd02440">
    <property type="entry name" value="AdoMet_MTases"/>
    <property type="match status" value="1"/>
</dbReference>
<dbReference type="HAMAP" id="MF_00528">
    <property type="entry name" value="Maf"/>
    <property type="match status" value="1"/>
</dbReference>
<organism evidence="9 10">
    <name type="scientific">Erinaceus europaeus</name>
    <name type="common">Western European hedgehog</name>
    <dbReference type="NCBI Taxonomy" id="9365"/>
    <lineage>
        <taxon>Eukaryota</taxon>
        <taxon>Metazoa</taxon>
        <taxon>Chordata</taxon>
        <taxon>Craniata</taxon>
        <taxon>Vertebrata</taxon>
        <taxon>Euteleostomi</taxon>
        <taxon>Mammalia</taxon>
        <taxon>Eutheria</taxon>
        <taxon>Laurasiatheria</taxon>
        <taxon>Eulipotyphla</taxon>
        <taxon>Erinaceidae</taxon>
        <taxon>Erinaceinae</taxon>
        <taxon>Erinaceus</taxon>
    </lineage>
</organism>
<dbReference type="Pfam" id="PF08100">
    <property type="entry name" value="Dimerisation"/>
    <property type="match status" value="1"/>
</dbReference>
<proteinExistence type="inferred from homology"/>